<evidence type="ECO:0000313" key="4">
    <source>
        <dbReference type="Proteomes" id="UP000001953"/>
    </source>
</evidence>
<dbReference type="Proteomes" id="UP000001953">
    <property type="component" value="Plasmid 2"/>
</dbReference>
<evidence type="ECO:0008006" key="5">
    <source>
        <dbReference type="Google" id="ProtNLM"/>
    </source>
</evidence>
<evidence type="ECO:0000256" key="1">
    <source>
        <dbReference type="SAM" id="MobiDB-lite"/>
    </source>
</evidence>
<evidence type="ECO:0000256" key="2">
    <source>
        <dbReference type="SAM" id="SignalP"/>
    </source>
</evidence>
<reference evidence="4" key="1">
    <citation type="submission" date="2006-03" db="EMBL/GenBank/DDBJ databases">
        <title>Complete sequence of plasmid 2 of Nitrobacter hamburgensis X14.</title>
        <authorList>
            <consortium name="US DOE Joint Genome Institute"/>
            <person name="Copeland A."/>
            <person name="Lucas S."/>
            <person name="Lapidus A."/>
            <person name="Barry K."/>
            <person name="Detter J.C."/>
            <person name="Glavina del Rio T."/>
            <person name="Hammon N."/>
            <person name="Israni S."/>
            <person name="Dalin E."/>
            <person name="Tice H."/>
            <person name="Pitluck S."/>
            <person name="Chain P."/>
            <person name="Malfatti S."/>
            <person name="Shin M."/>
            <person name="Vergez L."/>
            <person name="Schmutz J."/>
            <person name="Larimer F."/>
            <person name="Land M."/>
            <person name="Hauser L."/>
            <person name="Kyrpides N."/>
            <person name="Ivanova N."/>
            <person name="Ward B."/>
            <person name="Arp D."/>
            <person name="Klotz M."/>
            <person name="Stein L."/>
            <person name="O'Mullan G."/>
            <person name="Starkenburg S."/>
            <person name="Sayavedra L."/>
            <person name="Poret-Peterson A.T."/>
            <person name="Gentry M.E."/>
            <person name="Bruce D."/>
            <person name="Richardson P."/>
        </authorList>
    </citation>
    <scope>NUCLEOTIDE SEQUENCE [LARGE SCALE GENOMIC DNA]</scope>
    <source>
        <strain evidence="4">DSM 10229 / NCIMB 13809 / X14</strain>
        <plasmid evidence="4">Plasmid pNITHX2</plasmid>
    </source>
</reference>
<feature type="region of interest" description="Disordered" evidence="1">
    <location>
        <begin position="206"/>
        <end position="230"/>
    </location>
</feature>
<evidence type="ECO:0000313" key="3">
    <source>
        <dbReference type="EMBL" id="ABE65040.1"/>
    </source>
</evidence>
<keyword evidence="2" id="KW-0732">Signal</keyword>
<accession>Q1QFF7</accession>
<protein>
    <recommendedName>
        <fullName evidence="5">Acyltransferase</fullName>
    </recommendedName>
</protein>
<proteinExistence type="predicted"/>
<feature type="compositionally biased region" description="Low complexity" evidence="1">
    <location>
        <begin position="215"/>
        <end position="230"/>
    </location>
</feature>
<sequence length="230" mass="23411">MTIRAAVRQTLFDAALILCLSAAAAFAGQSAASLTAAGIPSNCADFAAKVSSSEGNFGTTNQYGCLGAFQFCPGTFERYYNDSAQSFLNSPSAQTAAWTQYEQNSWSQAQKNGLTSLVGQQVCSGGKCATIDQSAILMACQFGCGPKGKLANYAAGGDCSARNVKDGNGVSVCTYLMRGAGYDASCFTGQQSTVCVQSPSGPGDFPTTTGIAANPPAADSASVVVSPSDV</sequence>
<dbReference type="OrthoDB" id="8128400at2"/>
<feature type="chain" id="PRO_5004195601" description="Acyltransferase" evidence="2">
    <location>
        <begin position="28"/>
        <end position="230"/>
    </location>
</feature>
<dbReference type="EMBL" id="CP000321">
    <property type="protein sequence ID" value="ABE65040.1"/>
    <property type="molecule type" value="Genomic_DNA"/>
</dbReference>
<keyword evidence="3" id="KW-0614">Plasmid</keyword>
<organism evidence="3 4">
    <name type="scientific">Nitrobacter hamburgensis (strain DSM 10229 / NCIMB 13809 / X14)</name>
    <dbReference type="NCBI Taxonomy" id="323097"/>
    <lineage>
        <taxon>Bacteria</taxon>
        <taxon>Pseudomonadati</taxon>
        <taxon>Pseudomonadota</taxon>
        <taxon>Alphaproteobacteria</taxon>
        <taxon>Hyphomicrobiales</taxon>
        <taxon>Nitrobacteraceae</taxon>
        <taxon>Nitrobacter</taxon>
    </lineage>
</organism>
<dbReference type="eggNOG" id="ENOG5031NE7">
    <property type="taxonomic scope" value="Bacteria"/>
</dbReference>
<feature type="signal peptide" evidence="2">
    <location>
        <begin position="1"/>
        <end position="27"/>
    </location>
</feature>
<dbReference type="RefSeq" id="WP_011505106.1">
    <property type="nucleotide sequence ID" value="NC_007960.1"/>
</dbReference>
<dbReference type="HOGENOM" id="CLU_105045_0_0_5"/>
<dbReference type="KEGG" id="nha:Nham_4456"/>
<keyword evidence="4" id="KW-1185">Reference proteome</keyword>
<geneLocation type="plasmid" evidence="4">
    <name>pNITHX2</name>
</geneLocation>
<gene>
    <name evidence="3" type="ordered locus">Nham_4456</name>
</gene>
<dbReference type="AlphaFoldDB" id="Q1QFF7"/>
<name>Q1QFF7_NITHX</name>